<evidence type="ECO:0000313" key="2">
    <source>
        <dbReference type="Proteomes" id="UP000541444"/>
    </source>
</evidence>
<keyword evidence="2" id="KW-1185">Reference proteome</keyword>
<gene>
    <name evidence="1" type="ORF">GIB67_028460</name>
</gene>
<evidence type="ECO:0000313" key="1">
    <source>
        <dbReference type="EMBL" id="KAF6173162.1"/>
    </source>
</evidence>
<proteinExistence type="predicted"/>
<organism evidence="1 2">
    <name type="scientific">Kingdonia uniflora</name>
    <dbReference type="NCBI Taxonomy" id="39325"/>
    <lineage>
        <taxon>Eukaryota</taxon>
        <taxon>Viridiplantae</taxon>
        <taxon>Streptophyta</taxon>
        <taxon>Embryophyta</taxon>
        <taxon>Tracheophyta</taxon>
        <taxon>Spermatophyta</taxon>
        <taxon>Magnoliopsida</taxon>
        <taxon>Ranunculales</taxon>
        <taxon>Circaeasteraceae</taxon>
        <taxon>Kingdonia</taxon>
    </lineage>
</organism>
<reference evidence="1 2" key="1">
    <citation type="journal article" date="2020" name="IScience">
        <title>Genome Sequencing of the Endangered Kingdonia uniflora (Circaeasteraceae, Ranunculales) Reveals Potential Mechanisms of Evolutionary Specialization.</title>
        <authorList>
            <person name="Sun Y."/>
            <person name="Deng T."/>
            <person name="Zhang A."/>
            <person name="Moore M.J."/>
            <person name="Landis J.B."/>
            <person name="Lin N."/>
            <person name="Zhang H."/>
            <person name="Zhang X."/>
            <person name="Huang J."/>
            <person name="Zhang X."/>
            <person name="Sun H."/>
            <person name="Wang H."/>
        </authorList>
    </citation>
    <scope>NUCLEOTIDE SEQUENCE [LARGE SCALE GENOMIC DNA]</scope>
    <source>
        <strain evidence="1">TB1705</strain>
        <tissue evidence="1">Leaf</tissue>
    </source>
</reference>
<name>A0A7J7P1Q5_9MAGN</name>
<protein>
    <submittedName>
        <fullName evidence="1">Uncharacterized protein</fullName>
    </submittedName>
</protein>
<sequence>MGYHRIVLGYNEEILWVMKQATAIGSYGAIMREDVGPAITSCARRCVARSVIYHELQSIKAGQELAVKHRRHKVEINSAKKFAFQIINKERKPN</sequence>
<comment type="caution">
    <text evidence="1">The sequence shown here is derived from an EMBL/GenBank/DDBJ whole genome shotgun (WGS) entry which is preliminary data.</text>
</comment>
<accession>A0A7J7P1Q5</accession>
<dbReference type="AlphaFoldDB" id="A0A7J7P1Q5"/>
<dbReference type="EMBL" id="JACGCM010000354">
    <property type="protein sequence ID" value="KAF6173162.1"/>
    <property type="molecule type" value="Genomic_DNA"/>
</dbReference>
<dbReference type="Proteomes" id="UP000541444">
    <property type="component" value="Unassembled WGS sequence"/>
</dbReference>